<dbReference type="EMBL" id="BAAAVS010000025">
    <property type="protein sequence ID" value="GAA3040445.1"/>
    <property type="molecule type" value="Genomic_DNA"/>
</dbReference>
<sequence length="165" mass="17315">MFETPMTVVGNVISEPSVRTTSVGEVVSFRMASNSRRRDADTNEWINDKTLYLSVSCWRKLASGVAASVEKGRPVIATGTVRTAEYTTGDGEHRSTLEMTAAAVGIDLSRCIVKVCGFPSGGAAPAGDVVDQEPAAGLDREPSVLGIAADQAEVPELVRTTAAPC</sequence>
<accession>A0ABP6LDH9</accession>
<dbReference type="Proteomes" id="UP001501035">
    <property type="component" value="Unassembled WGS sequence"/>
</dbReference>
<comment type="caution">
    <text evidence="3">The sequence shown here is derived from an EMBL/GenBank/DDBJ whole genome shotgun (WGS) entry which is preliminary data.</text>
</comment>
<dbReference type="PROSITE" id="PS50935">
    <property type="entry name" value="SSB"/>
    <property type="match status" value="1"/>
</dbReference>
<evidence type="ECO:0000256" key="2">
    <source>
        <dbReference type="PROSITE-ProRule" id="PRU00252"/>
    </source>
</evidence>
<reference evidence="4" key="1">
    <citation type="journal article" date="2019" name="Int. J. Syst. Evol. Microbiol.">
        <title>The Global Catalogue of Microorganisms (GCM) 10K type strain sequencing project: providing services to taxonomists for standard genome sequencing and annotation.</title>
        <authorList>
            <consortium name="The Broad Institute Genomics Platform"/>
            <consortium name="The Broad Institute Genome Sequencing Center for Infectious Disease"/>
            <person name="Wu L."/>
            <person name="Ma J."/>
        </authorList>
    </citation>
    <scope>NUCLEOTIDE SEQUENCE [LARGE SCALE GENOMIC DNA]</scope>
    <source>
        <strain evidence="4">JCM 14234</strain>
    </source>
</reference>
<evidence type="ECO:0000256" key="1">
    <source>
        <dbReference type="ARBA" id="ARBA00023125"/>
    </source>
</evidence>
<gene>
    <name evidence="3" type="ORF">GCM10010528_21130</name>
</gene>
<dbReference type="SUPFAM" id="SSF50249">
    <property type="entry name" value="Nucleic acid-binding proteins"/>
    <property type="match status" value="1"/>
</dbReference>
<proteinExistence type="predicted"/>
<keyword evidence="1 2" id="KW-0238">DNA-binding</keyword>
<dbReference type="GO" id="GO:0003677">
    <property type="term" value="F:DNA binding"/>
    <property type="evidence" value="ECO:0007669"/>
    <property type="project" value="UniProtKB-KW"/>
</dbReference>
<protein>
    <submittedName>
        <fullName evidence="3">Single-stranded DNA-binding protein</fullName>
    </submittedName>
</protein>
<organism evidence="3 4">
    <name type="scientific">Gordonia defluvii</name>
    <dbReference type="NCBI Taxonomy" id="283718"/>
    <lineage>
        <taxon>Bacteria</taxon>
        <taxon>Bacillati</taxon>
        <taxon>Actinomycetota</taxon>
        <taxon>Actinomycetes</taxon>
        <taxon>Mycobacteriales</taxon>
        <taxon>Gordoniaceae</taxon>
        <taxon>Gordonia</taxon>
    </lineage>
</organism>
<name>A0ABP6LDH9_9ACTN</name>
<dbReference type="Pfam" id="PF00436">
    <property type="entry name" value="SSB"/>
    <property type="match status" value="1"/>
</dbReference>
<dbReference type="RefSeq" id="WP_290707498.1">
    <property type="nucleotide sequence ID" value="NZ_BAAAVS010000025.1"/>
</dbReference>
<evidence type="ECO:0000313" key="3">
    <source>
        <dbReference type="EMBL" id="GAA3040445.1"/>
    </source>
</evidence>
<evidence type="ECO:0000313" key="4">
    <source>
        <dbReference type="Proteomes" id="UP001501035"/>
    </source>
</evidence>
<dbReference type="CDD" id="cd04496">
    <property type="entry name" value="SSB_OBF"/>
    <property type="match status" value="1"/>
</dbReference>
<keyword evidence="4" id="KW-1185">Reference proteome</keyword>
<dbReference type="Gene3D" id="2.40.50.140">
    <property type="entry name" value="Nucleic acid-binding proteins"/>
    <property type="match status" value="1"/>
</dbReference>
<dbReference type="InterPro" id="IPR012340">
    <property type="entry name" value="NA-bd_OB-fold"/>
</dbReference>
<dbReference type="InterPro" id="IPR000424">
    <property type="entry name" value="Primosome_PriB/ssb"/>
</dbReference>